<dbReference type="KEGG" id="csep:CP523_10435"/>
<evidence type="ECO:0000313" key="12">
    <source>
        <dbReference type="EMBL" id="USS01378.1"/>
    </source>
</evidence>
<dbReference type="Pfam" id="PF07494">
    <property type="entry name" value="Reg_prop"/>
    <property type="match status" value="8"/>
</dbReference>
<dbReference type="EMBL" id="CP099799">
    <property type="protein sequence ID" value="USS01378.1"/>
    <property type="molecule type" value="Genomic_DNA"/>
</dbReference>
<dbReference type="EC" id="2.7.13.3" evidence="2"/>
<dbReference type="PROSITE" id="PS50109">
    <property type="entry name" value="HIS_KIN"/>
    <property type="match status" value="1"/>
</dbReference>
<keyword evidence="9" id="KW-1133">Transmembrane helix</keyword>
<dbReference type="SUPFAM" id="SSF55874">
    <property type="entry name" value="ATPase domain of HSP90 chaperone/DNA topoisomerase II/histidine kinase"/>
    <property type="match status" value="1"/>
</dbReference>
<evidence type="ECO:0000313" key="11">
    <source>
        <dbReference type="EMBL" id="AYE34785.1"/>
    </source>
</evidence>
<dbReference type="Proteomes" id="UP000280586">
    <property type="component" value="Chromosome"/>
</dbReference>
<feature type="domain" description="Histidine kinase" evidence="10">
    <location>
        <begin position="855"/>
        <end position="1077"/>
    </location>
</feature>
<dbReference type="Pfam" id="PF07495">
    <property type="entry name" value="Y_Y_Y"/>
    <property type="match status" value="1"/>
</dbReference>
<dbReference type="OrthoDB" id="9813394at2"/>
<protein>
    <recommendedName>
        <fullName evidence="2">histidine kinase</fullName>
        <ecNumber evidence="2">2.7.13.3</ecNumber>
    </recommendedName>
</protein>
<dbReference type="RefSeq" id="WP_066674230.1">
    <property type="nucleotide sequence ID" value="NZ_CABMIZ010000004.1"/>
</dbReference>
<dbReference type="InterPro" id="IPR003661">
    <property type="entry name" value="HisK_dim/P_dom"/>
</dbReference>
<keyword evidence="3" id="KW-0597">Phosphoprotein</keyword>
<evidence type="ECO:0000313" key="14">
    <source>
        <dbReference type="Proteomes" id="UP001055437"/>
    </source>
</evidence>
<keyword evidence="9" id="KW-0812">Transmembrane</keyword>
<reference evidence="11 13" key="1">
    <citation type="submission" date="2017-09" db="EMBL/GenBank/DDBJ databases">
        <authorList>
            <person name="Thomas P."/>
            <person name="Seyboldt C."/>
        </authorList>
    </citation>
    <scope>NUCLEOTIDE SEQUENCE [LARGE SCALE GENOMIC DNA]</scope>
    <source>
        <strain evidence="11 13">DSM 7534</strain>
    </source>
</reference>
<keyword evidence="14" id="KW-1185">Reference proteome</keyword>
<dbReference type="SMART" id="SM00388">
    <property type="entry name" value="HisKA"/>
    <property type="match status" value="1"/>
</dbReference>
<name>A0A9N7PJK9_CLOSE</name>
<dbReference type="CDD" id="cd00082">
    <property type="entry name" value="HisKA"/>
    <property type="match status" value="1"/>
</dbReference>
<dbReference type="EMBL" id="CP023671">
    <property type="protein sequence ID" value="AYE34785.1"/>
    <property type="molecule type" value="Genomic_DNA"/>
</dbReference>
<dbReference type="InterPro" id="IPR004358">
    <property type="entry name" value="Sig_transdc_His_kin-like_C"/>
</dbReference>
<evidence type="ECO:0000256" key="8">
    <source>
        <dbReference type="ARBA" id="ARBA00023012"/>
    </source>
</evidence>
<evidence type="ECO:0000256" key="1">
    <source>
        <dbReference type="ARBA" id="ARBA00000085"/>
    </source>
</evidence>
<dbReference type="InterPro" id="IPR036097">
    <property type="entry name" value="HisK_dim/P_sf"/>
</dbReference>
<feature type="transmembrane region" description="Helical" evidence="9">
    <location>
        <begin position="794"/>
        <end position="811"/>
    </location>
</feature>
<evidence type="ECO:0000256" key="4">
    <source>
        <dbReference type="ARBA" id="ARBA00022679"/>
    </source>
</evidence>
<dbReference type="InterPro" id="IPR036890">
    <property type="entry name" value="HATPase_C_sf"/>
</dbReference>
<keyword evidence="4" id="KW-0808">Transferase</keyword>
<gene>
    <name evidence="11" type="ORF">CP523_10435</name>
    <name evidence="12" type="ORF">NH397_02780</name>
</gene>
<keyword evidence="5" id="KW-0547">Nucleotide-binding</keyword>
<keyword evidence="6 11" id="KW-0418">Kinase</keyword>
<dbReference type="GeneID" id="303561098"/>
<dbReference type="Gene3D" id="3.30.565.10">
    <property type="entry name" value="Histidine kinase-like ATPase, C-terminal domain"/>
    <property type="match status" value="1"/>
</dbReference>
<evidence type="ECO:0000256" key="6">
    <source>
        <dbReference type="ARBA" id="ARBA00022777"/>
    </source>
</evidence>
<dbReference type="SUPFAM" id="SSF63829">
    <property type="entry name" value="Calcium-dependent phosphotriesterase"/>
    <property type="match status" value="3"/>
</dbReference>
<dbReference type="Pfam" id="PF02518">
    <property type="entry name" value="HATPase_c"/>
    <property type="match status" value="1"/>
</dbReference>
<feature type="transmembrane region" description="Helical" evidence="9">
    <location>
        <begin position="7"/>
        <end position="29"/>
    </location>
</feature>
<reference evidence="12" key="2">
    <citation type="submission" date="2022-06" db="EMBL/GenBank/DDBJ databases">
        <authorList>
            <person name="Holder M.E."/>
            <person name="Ajami N.J."/>
            <person name="Petrosino J.F."/>
        </authorList>
    </citation>
    <scope>NUCLEOTIDE SEQUENCE</scope>
    <source>
        <strain evidence="12">RMA 8861</strain>
    </source>
</reference>
<dbReference type="GO" id="GO:0005524">
    <property type="term" value="F:ATP binding"/>
    <property type="evidence" value="ECO:0007669"/>
    <property type="project" value="UniProtKB-KW"/>
</dbReference>
<sequence length="1080" mass="123699">MINRVKYIVSVLIFISISLGFFSNITFAVNNIDRNINFKSITIEDGLSQTSIEYLFQDSQGYMWIGTVDGLNRYNGHEFEIFRYKEDDKKSITGNYIAAVNEDSEGNIWIGTSKGLNKINTKTKEVKSYFPGKDGCNISHYNITEILVDSKNDIYVATVGGLNKYDKENDNFVRIYNSINTERALSNQFVYSITEDMNGNYWVGTEGGLNKIEKDGLVTKYYKNDSDNSISADTIFKVYADKEKGYLWIGTNNGGLNKLDLSTNKIEVFKNVPGDSKSLPGNFVQAILRDSRGTIWIGTDNGFCTLNEQTNEFTTYKAKVYDQQSLVNNNILSLCEDKSGTIWVGTYDGISLFNPDNIFKHYKKNPFDDNSLSENMIAGIYQDKDGLLWVGTVHSGVNTIDRENNIVTRYKNNPNDPNSISDDNIREIVGIDNEIWIATENGLNKYDKSTGKFTSYKSDGSDNSLIHDDVKTLYIDKDGILWIGTKNGLCSFDRKNTFTQYTDMLKENKIDDTMFADIYQDEDGIYWFASGLEGGLIKYNKETGEVKNYRTNEKNKKSLSYNAVKSIVSDSKGTLWIGTQYGLNKFDKNKEEFTRYTESDGLSNNFVYGILIDSEDNPWMSTNYGLSKFDVKKNKFMNFNVTDGLQGSEFNGHSYYKSENGEMFFGGTNGLTSFYPEHLIEKKFIPKVNIESVYNNGEEISIEDTITLNYDTNQFQLNFFMPDYRNMSKIQYAYRLEGLDDEWVFSENRNYANYTNLQPGHYRFLVKGRNSTGEWSEVRAINIKVSNPPWKTPIAYIIYLIILISVLYIIWNRVKILDSLVEQRTRELDSKFRENEELYAKLIRNEKYKNNYFVNLSHELRTPLNVILSTQQLITKLNEDNKPIPKEKISYYMSTLNRNSNRLLKLINNIIDTSKIESGSYKLDIQEYDIVYLVEEAALAMKDFIENNGIELIIDPEIEEKVIECDNTEIEKCVINLIANATKFTPYGGKIQVKLYDLNDWVKISVKDTGIGIEEKYHEAIFNRFGQAYNDVSEEHGGSGLGLTLTKQLVNLHHGEITVNSKLGEGSEFVITLPTNQKNY</sequence>
<evidence type="ECO:0000256" key="2">
    <source>
        <dbReference type="ARBA" id="ARBA00012438"/>
    </source>
</evidence>
<dbReference type="Proteomes" id="UP001055437">
    <property type="component" value="Chromosome"/>
</dbReference>
<dbReference type="InterPro" id="IPR005467">
    <property type="entry name" value="His_kinase_dom"/>
</dbReference>
<dbReference type="GO" id="GO:0000155">
    <property type="term" value="F:phosphorelay sensor kinase activity"/>
    <property type="evidence" value="ECO:0007669"/>
    <property type="project" value="InterPro"/>
</dbReference>
<accession>A0A9N7PJK9</accession>
<dbReference type="SMART" id="SM00387">
    <property type="entry name" value="HATPase_c"/>
    <property type="match status" value="1"/>
</dbReference>
<dbReference type="FunFam" id="3.30.565.10:FF:000037">
    <property type="entry name" value="Hybrid sensor histidine kinase/response regulator"/>
    <property type="match status" value="1"/>
</dbReference>
<proteinExistence type="predicted"/>
<organism evidence="11 13">
    <name type="scientific">Clostridium septicum</name>
    <dbReference type="NCBI Taxonomy" id="1504"/>
    <lineage>
        <taxon>Bacteria</taxon>
        <taxon>Bacillati</taxon>
        <taxon>Bacillota</taxon>
        <taxon>Clostridia</taxon>
        <taxon>Eubacteriales</taxon>
        <taxon>Clostridiaceae</taxon>
        <taxon>Clostridium</taxon>
    </lineage>
</organism>
<dbReference type="AlphaFoldDB" id="A0A9N7PJK9"/>
<comment type="catalytic activity">
    <reaction evidence="1">
        <text>ATP + protein L-histidine = ADP + protein N-phospho-L-histidine.</text>
        <dbReference type="EC" id="2.7.13.3"/>
    </reaction>
</comment>
<evidence type="ECO:0000313" key="13">
    <source>
        <dbReference type="Proteomes" id="UP000280586"/>
    </source>
</evidence>
<keyword evidence="9" id="KW-0472">Membrane</keyword>
<dbReference type="InterPro" id="IPR011110">
    <property type="entry name" value="Reg_prop"/>
</dbReference>
<dbReference type="PRINTS" id="PR00344">
    <property type="entry name" value="BCTRLSENSOR"/>
</dbReference>
<dbReference type="InterPro" id="IPR003594">
    <property type="entry name" value="HATPase_dom"/>
</dbReference>
<evidence type="ECO:0000256" key="9">
    <source>
        <dbReference type="SAM" id="Phobius"/>
    </source>
</evidence>
<evidence type="ECO:0000256" key="5">
    <source>
        <dbReference type="ARBA" id="ARBA00022741"/>
    </source>
</evidence>
<dbReference type="SUPFAM" id="SSF47384">
    <property type="entry name" value="Homodimeric domain of signal transducing histidine kinase"/>
    <property type="match status" value="1"/>
</dbReference>
<dbReference type="InterPro" id="IPR013783">
    <property type="entry name" value="Ig-like_fold"/>
</dbReference>
<keyword evidence="7 12" id="KW-0067">ATP-binding</keyword>
<evidence type="ECO:0000256" key="7">
    <source>
        <dbReference type="ARBA" id="ARBA00022840"/>
    </source>
</evidence>
<dbReference type="Gene3D" id="1.10.287.130">
    <property type="match status" value="1"/>
</dbReference>
<keyword evidence="8" id="KW-0902">Two-component regulatory system</keyword>
<dbReference type="Gene3D" id="2.60.40.10">
    <property type="entry name" value="Immunoglobulins"/>
    <property type="match status" value="1"/>
</dbReference>
<evidence type="ECO:0000256" key="3">
    <source>
        <dbReference type="ARBA" id="ARBA00022553"/>
    </source>
</evidence>
<dbReference type="Pfam" id="PF00512">
    <property type="entry name" value="HisKA"/>
    <property type="match status" value="1"/>
</dbReference>
<dbReference type="PANTHER" id="PTHR43547">
    <property type="entry name" value="TWO-COMPONENT HISTIDINE KINASE"/>
    <property type="match status" value="1"/>
</dbReference>
<dbReference type="InterPro" id="IPR015943">
    <property type="entry name" value="WD40/YVTN_repeat-like_dom_sf"/>
</dbReference>
<dbReference type="PANTHER" id="PTHR43547:SF2">
    <property type="entry name" value="HYBRID SIGNAL TRANSDUCTION HISTIDINE KINASE C"/>
    <property type="match status" value="1"/>
</dbReference>
<evidence type="ECO:0000259" key="10">
    <source>
        <dbReference type="PROSITE" id="PS50109"/>
    </source>
</evidence>
<dbReference type="Gene3D" id="2.130.10.10">
    <property type="entry name" value="YVTN repeat-like/Quinoprotein amine dehydrogenase"/>
    <property type="match status" value="3"/>
</dbReference>
<dbReference type="InterPro" id="IPR011123">
    <property type="entry name" value="Y_Y_Y"/>
</dbReference>